<evidence type="ECO:0000256" key="13">
    <source>
        <dbReference type="ARBA" id="ARBA00034430"/>
    </source>
</evidence>
<feature type="transmembrane region" description="Helical" evidence="15">
    <location>
        <begin position="127"/>
        <end position="149"/>
    </location>
</feature>
<dbReference type="GO" id="GO:0008076">
    <property type="term" value="C:voltage-gated potassium channel complex"/>
    <property type="evidence" value="ECO:0007669"/>
    <property type="project" value="TreeGrafter"/>
</dbReference>
<dbReference type="CTD" id="56479"/>
<feature type="transmembrane region" description="Helical" evidence="15">
    <location>
        <begin position="269"/>
        <end position="287"/>
    </location>
</feature>
<dbReference type="Gene3D" id="1.10.287.70">
    <property type="match status" value="1"/>
</dbReference>
<name>A0A6J3HL00_SAPAP</name>
<feature type="compositionally biased region" description="Low complexity" evidence="14">
    <location>
        <begin position="879"/>
        <end position="890"/>
    </location>
</feature>
<keyword evidence="2" id="KW-0813">Transport</keyword>
<dbReference type="GeneID" id="116548951"/>
<keyword evidence="7" id="KW-0851">Voltage-gated channel</keyword>
<keyword evidence="18" id="KW-1185">Reference proteome</keyword>
<evidence type="ECO:0000256" key="9">
    <source>
        <dbReference type="ARBA" id="ARBA00022989"/>
    </source>
</evidence>
<comment type="catalytic activity">
    <reaction evidence="13">
        <text>K(+)(in) = K(+)(out)</text>
        <dbReference type="Rhea" id="RHEA:29463"/>
        <dbReference type="ChEBI" id="CHEBI:29103"/>
    </reaction>
</comment>
<dbReference type="InterPro" id="IPR013821">
    <property type="entry name" value="K_chnl_volt-dep_KCNQ_C"/>
</dbReference>
<keyword evidence="4" id="KW-0633">Potassium transport</keyword>
<dbReference type="Pfam" id="PF00520">
    <property type="entry name" value="Ion_trans"/>
    <property type="match status" value="1"/>
</dbReference>
<feature type="compositionally biased region" description="Polar residues" evidence="14">
    <location>
        <begin position="893"/>
        <end position="905"/>
    </location>
</feature>
<reference evidence="19" key="1">
    <citation type="submission" date="2025-08" db="UniProtKB">
        <authorList>
            <consortium name="RefSeq"/>
        </authorList>
    </citation>
    <scope>IDENTIFICATION</scope>
    <source>
        <tissue evidence="19">Blood</tissue>
    </source>
</reference>
<dbReference type="Gene3D" id="6.10.140.1910">
    <property type="match status" value="2"/>
</dbReference>
<feature type="transmembrane region" description="Helical" evidence="15">
    <location>
        <begin position="326"/>
        <end position="352"/>
    </location>
</feature>
<evidence type="ECO:0000256" key="8">
    <source>
        <dbReference type="ARBA" id="ARBA00022958"/>
    </source>
</evidence>
<dbReference type="FunFam" id="1.20.120.350:FF:000017">
    <property type="entry name" value="potassium voltage-gated channel subfamily KQT member 1"/>
    <property type="match status" value="1"/>
</dbReference>
<dbReference type="FunFam" id="1.10.287.70:FF:000016">
    <property type="entry name" value="Putative potassium voltage-gated channel subfamily KQT member 2"/>
    <property type="match status" value="1"/>
</dbReference>
<dbReference type="Pfam" id="PF03520">
    <property type="entry name" value="KCNQ_channel"/>
    <property type="match status" value="1"/>
</dbReference>
<dbReference type="RefSeq" id="XP_032130309.1">
    <property type="nucleotide sequence ID" value="XM_032274418.1"/>
</dbReference>
<feature type="domain" description="Ion transport" evidence="16">
    <location>
        <begin position="127"/>
        <end position="355"/>
    </location>
</feature>
<keyword evidence="9 15" id="KW-1133">Transmembrane helix</keyword>
<keyword evidence="3" id="KW-1003">Cell membrane</keyword>
<keyword evidence="12" id="KW-0407">Ion channel</keyword>
<dbReference type="GO" id="GO:0005249">
    <property type="term" value="F:voltage-gated potassium channel activity"/>
    <property type="evidence" value="ECO:0007669"/>
    <property type="project" value="InterPro"/>
</dbReference>
<dbReference type="SUPFAM" id="SSF81324">
    <property type="entry name" value="Voltage-gated potassium channels"/>
    <property type="match status" value="1"/>
</dbReference>
<dbReference type="InterPro" id="IPR003937">
    <property type="entry name" value="K_chnl_volt-dep_KCNQ"/>
</dbReference>
<proteinExistence type="predicted"/>
<dbReference type="PANTHER" id="PTHR47735:SF8">
    <property type="entry name" value="POTASSIUM VOLTAGE-GATED CHANNEL SUBFAMILY KQT MEMBER 5"/>
    <property type="match status" value="1"/>
</dbReference>
<evidence type="ECO:0000256" key="14">
    <source>
        <dbReference type="SAM" id="MobiDB-lite"/>
    </source>
</evidence>
<evidence type="ECO:0000256" key="12">
    <source>
        <dbReference type="ARBA" id="ARBA00023303"/>
    </source>
</evidence>
<gene>
    <name evidence="19" type="primary">KCNQ5</name>
</gene>
<organism evidence="18 19">
    <name type="scientific">Sapajus apella</name>
    <name type="common">Brown-capped capuchin</name>
    <name type="synonym">Cebus apella</name>
    <dbReference type="NCBI Taxonomy" id="9515"/>
    <lineage>
        <taxon>Eukaryota</taxon>
        <taxon>Metazoa</taxon>
        <taxon>Chordata</taxon>
        <taxon>Craniata</taxon>
        <taxon>Vertebrata</taxon>
        <taxon>Euteleostomi</taxon>
        <taxon>Mammalia</taxon>
        <taxon>Eutheria</taxon>
        <taxon>Euarchontoglires</taxon>
        <taxon>Primates</taxon>
        <taxon>Haplorrhini</taxon>
        <taxon>Platyrrhini</taxon>
        <taxon>Cebidae</taxon>
        <taxon>Cebinae</taxon>
        <taxon>Sapajus</taxon>
    </lineage>
</organism>
<comment type="subcellular location">
    <subcellularLocation>
        <location evidence="1">Cell membrane</location>
        <topology evidence="1">Multi-pass membrane protein</topology>
    </subcellularLocation>
</comment>
<feature type="region of interest" description="Disordered" evidence="14">
    <location>
        <begin position="416"/>
        <end position="456"/>
    </location>
</feature>
<evidence type="ECO:0000313" key="19">
    <source>
        <dbReference type="RefSeq" id="XP_032130309.1"/>
    </source>
</evidence>
<feature type="compositionally biased region" description="Polar residues" evidence="14">
    <location>
        <begin position="422"/>
        <end position="431"/>
    </location>
</feature>
<feature type="transmembrane region" description="Helical" evidence="15">
    <location>
        <begin position="155"/>
        <end position="180"/>
    </location>
</feature>
<feature type="domain" description="Potassium channel voltage dependent KCNQ C-terminal" evidence="17">
    <location>
        <begin position="438"/>
        <end position="625"/>
    </location>
</feature>
<dbReference type="PRINTS" id="PR00169">
    <property type="entry name" value="KCHANNEL"/>
</dbReference>
<feature type="compositionally biased region" description="Acidic residues" evidence="14">
    <location>
        <begin position="866"/>
        <end position="876"/>
    </location>
</feature>
<dbReference type="PANTHER" id="PTHR47735">
    <property type="entry name" value="POTASSIUM VOLTAGE-GATED CHANNEL SUBFAMILY KQT MEMBER 4"/>
    <property type="match status" value="1"/>
</dbReference>
<evidence type="ECO:0000256" key="3">
    <source>
        <dbReference type="ARBA" id="ARBA00022475"/>
    </source>
</evidence>
<keyword evidence="10" id="KW-0406">Ion transport</keyword>
<sequence length="923" mass="101237">MPRHHAGGEEGGAAGLWVKSGAAAAAAGGGRLGSGMKDVESGRGRVLLNSAAARGDGLLLLGTRAATLGGGGGGLRESRRGKQGARMSLLGKPLSYTSSQSCRRNVKYRRVQNYLYNVLERPRGWAFIYHAFVFLLVFGCLILSVFSTIPEHTKLASSCLLILEFVMIVVFGLEFIIRIWSAGCCCRYRGWQGRLRFARKPFCVIDTIVLIASIAVVSAKTQGNIFATSALRSLRFLQILRMVRMDRRGGTWKLLGSVVYAHSKELITAWYIGFLVLIFSSFLVYLVEKDANKEFSTYADALWWGTITLTTIGYGDKTPLTWLGRLLSAGFALLGISFFALPAGILGSGFALKVQEQHRQKHFEKRRNPAANLIQCVWRSYAADEKSVSIATWKPHLKALHTCSPTNQKLSFKERVRMASPRGQSIKSRQASVGDRRSPSTDITAEGSPTKVQKSWSFNDRTRFRPSLRLKSSQPKPVIDADTALGTDDVYDEKGCQCDVSVEDLTPPLKTVIRAIRIMKFHVAKRKFKETLRPYDVKDVIEQYSAGHLDMLCRIKSLQTRVDQILGKGQITSDKKSREKITAEHETTDDLSMLGRVVKVEKQVQSIESKLDCLLDIYQQVLRKGSASALALASFQIPPFECEQTSDYQSPVDSKDLSGSGQNSGCLSRSTSANISRGLQFILTPNEFSAQTFYALSPTMHSQATQVPMSQSDGSAVAATNTIANQINTAPKPAAPTTLQIPPPLPAIKHLPRPETLHPNPAGLQESISDVTTCLVASKENVQVAQSNLTKDRSMRKSFDMGGETLLSVCPMVPKDLGKSLSVQNLIRSTEELNIQLSGSESSGSRGSQDFYPKWRESKLFITDEEAGPEETETDTFDAAPQPAREAAFASDSLRTGRSRSSQSICKAGESTDALSLPHVKLK</sequence>
<dbReference type="InterPro" id="IPR005821">
    <property type="entry name" value="Ion_trans_dom"/>
</dbReference>
<keyword evidence="6" id="KW-0631">Potassium channel</keyword>
<feature type="region of interest" description="Disordered" evidence="14">
    <location>
        <begin position="866"/>
        <end position="910"/>
    </location>
</feature>
<evidence type="ECO:0000256" key="1">
    <source>
        <dbReference type="ARBA" id="ARBA00004651"/>
    </source>
</evidence>
<evidence type="ECO:0000256" key="10">
    <source>
        <dbReference type="ARBA" id="ARBA00023065"/>
    </source>
</evidence>
<accession>A0A6J3HL00</accession>
<keyword evidence="11 15" id="KW-0472">Membrane</keyword>
<protein>
    <submittedName>
        <fullName evidence="19">Potassium voltage-gated channel subfamily KQT member 5 isoform X4</fullName>
    </submittedName>
</protein>
<evidence type="ECO:0000256" key="7">
    <source>
        <dbReference type="ARBA" id="ARBA00022882"/>
    </source>
</evidence>
<feature type="transmembrane region" description="Helical" evidence="15">
    <location>
        <begin position="201"/>
        <end position="219"/>
    </location>
</feature>
<evidence type="ECO:0000256" key="11">
    <source>
        <dbReference type="ARBA" id="ARBA00023136"/>
    </source>
</evidence>
<evidence type="ECO:0000256" key="4">
    <source>
        <dbReference type="ARBA" id="ARBA00022538"/>
    </source>
</evidence>
<evidence type="ECO:0000259" key="17">
    <source>
        <dbReference type="Pfam" id="PF03520"/>
    </source>
</evidence>
<dbReference type="Proteomes" id="UP000504640">
    <property type="component" value="Unplaced"/>
</dbReference>
<evidence type="ECO:0000256" key="6">
    <source>
        <dbReference type="ARBA" id="ARBA00022826"/>
    </source>
</evidence>
<feature type="region of interest" description="Disordered" evidence="14">
    <location>
        <begin position="645"/>
        <end position="669"/>
    </location>
</feature>
<evidence type="ECO:0000313" key="18">
    <source>
        <dbReference type="Proteomes" id="UP000504640"/>
    </source>
</evidence>
<evidence type="ECO:0000256" key="15">
    <source>
        <dbReference type="SAM" id="Phobius"/>
    </source>
</evidence>
<keyword evidence="8" id="KW-0630">Potassium</keyword>
<evidence type="ECO:0000259" key="16">
    <source>
        <dbReference type="Pfam" id="PF00520"/>
    </source>
</evidence>
<evidence type="ECO:0000256" key="2">
    <source>
        <dbReference type="ARBA" id="ARBA00022448"/>
    </source>
</evidence>
<dbReference type="AlphaFoldDB" id="A0A6J3HL00"/>
<dbReference type="PRINTS" id="PR01459">
    <property type="entry name" value="KCNQCHANNEL"/>
</dbReference>
<evidence type="ECO:0000256" key="5">
    <source>
        <dbReference type="ARBA" id="ARBA00022692"/>
    </source>
</evidence>
<keyword evidence="5 15" id="KW-0812">Transmembrane</keyword>